<dbReference type="Proteomes" id="UP000694724">
    <property type="component" value="Unplaced"/>
</dbReference>
<dbReference type="GO" id="GO:0004930">
    <property type="term" value="F:G protein-coupled receptor activity"/>
    <property type="evidence" value="ECO:0007669"/>
    <property type="project" value="UniProtKB-KW"/>
</dbReference>
<organism evidence="14 15">
    <name type="scientific">Sus scrofa</name>
    <name type="common">Pig</name>
    <dbReference type="NCBI Taxonomy" id="9823"/>
    <lineage>
        <taxon>Eukaryota</taxon>
        <taxon>Metazoa</taxon>
        <taxon>Chordata</taxon>
        <taxon>Craniata</taxon>
        <taxon>Vertebrata</taxon>
        <taxon>Euteleostomi</taxon>
        <taxon>Mammalia</taxon>
        <taxon>Eutheria</taxon>
        <taxon>Laurasiatheria</taxon>
        <taxon>Artiodactyla</taxon>
        <taxon>Suina</taxon>
        <taxon>Suidae</taxon>
        <taxon>Sus</taxon>
    </lineage>
</organism>
<dbReference type="GO" id="GO:0005886">
    <property type="term" value="C:plasma membrane"/>
    <property type="evidence" value="ECO:0007669"/>
    <property type="project" value="UniProtKB-SubCell"/>
</dbReference>
<dbReference type="Proteomes" id="UP000694570">
    <property type="component" value="Unplaced"/>
</dbReference>
<dbReference type="InterPro" id="IPR000276">
    <property type="entry name" value="GPCR_Rhodpsn"/>
</dbReference>
<dbReference type="Ensembl" id="ENSSSCT00045034978.1">
    <property type="protein sequence ID" value="ENSSSCP00045024267.1"/>
    <property type="gene ID" value="ENSSSCG00045020523.1"/>
</dbReference>
<dbReference type="PRINTS" id="PR00245">
    <property type="entry name" value="OLFACTORYR"/>
</dbReference>
<evidence type="ECO:0000256" key="5">
    <source>
        <dbReference type="ARBA" id="ARBA00022692"/>
    </source>
</evidence>
<dbReference type="InterPro" id="IPR017452">
    <property type="entry name" value="GPCR_Rhodpsn_7TM"/>
</dbReference>
<dbReference type="PANTHER" id="PTHR26453">
    <property type="entry name" value="OLFACTORY RECEPTOR"/>
    <property type="match status" value="1"/>
</dbReference>
<keyword evidence="5 11" id="KW-0812">Transmembrane</keyword>
<evidence type="ECO:0000256" key="6">
    <source>
        <dbReference type="ARBA" id="ARBA00022725"/>
    </source>
</evidence>
<dbReference type="Ensembl" id="ENSSSCT00055046543.1">
    <property type="protein sequence ID" value="ENSSSCP00055037113.1"/>
    <property type="gene ID" value="ENSSSCG00055023652.1"/>
</dbReference>
<dbReference type="Ensembl" id="ENSSSCT00025091183.1">
    <property type="protein sequence ID" value="ENSSSCP00025039979.1"/>
    <property type="gene ID" value="ENSSSCG00025066418.1"/>
</dbReference>
<dbReference type="Gene3D" id="1.20.1070.10">
    <property type="entry name" value="Rhodopsin 7-helix transmembrane proteins"/>
    <property type="match status" value="1"/>
</dbReference>
<keyword evidence="6 12" id="KW-0552">Olfaction</keyword>
<keyword evidence="7 12" id="KW-1133">Transmembrane helix</keyword>
<comment type="similarity">
    <text evidence="11">Belongs to the G-protein coupled receptor 1 family.</text>
</comment>
<comment type="function">
    <text evidence="1">Putative odorant or sperm cell receptor.</text>
</comment>
<evidence type="ECO:0000256" key="10">
    <source>
        <dbReference type="ARBA" id="ARBA00023224"/>
    </source>
</evidence>
<dbReference type="PROSITE" id="PS00237">
    <property type="entry name" value="G_PROTEIN_RECEP_F1_1"/>
    <property type="match status" value="1"/>
</dbReference>
<feature type="transmembrane region" description="Helical" evidence="12">
    <location>
        <begin position="204"/>
        <end position="224"/>
    </location>
</feature>
<dbReference type="Proteomes" id="UP000694728">
    <property type="component" value="Unplaced"/>
</dbReference>
<feature type="transmembrane region" description="Helical" evidence="12">
    <location>
        <begin position="57"/>
        <end position="77"/>
    </location>
</feature>
<evidence type="ECO:0000256" key="12">
    <source>
        <dbReference type="RuleBase" id="RU363047"/>
    </source>
</evidence>
<dbReference type="Pfam" id="PF13853">
    <property type="entry name" value="7tm_4"/>
    <property type="match status" value="1"/>
</dbReference>
<dbReference type="SUPFAM" id="SSF81321">
    <property type="entry name" value="Family A G protein-coupled receptor-like"/>
    <property type="match status" value="1"/>
</dbReference>
<comment type="subcellular location">
    <subcellularLocation>
        <location evidence="2 12">Cell membrane</location>
        <topology evidence="2 12">Multi-pass membrane protein</topology>
    </subcellularLocation>
</comment>
<evidence type="ECO:0000256" key="1">
    <source>
        <dbReference type="ARBA" id="ARBA00003929"/>
    </source>
</evidence>
<feature type="transmembrane region" description="Helical" evidence="12">
    <location>
        <begin position="97"/>
        <end position="119"/>
    </location>
</feature>
<dbReference type="PRINTS" id="PR00237">
    <property type="entry name" value="GPCRRHODOPSN"/>
</dbReference>
<feature type="transmembrane region" description="Helical" evidence="12">
    <location>
        <begin position="139"/>
        <end position="157"/>
    </location>
</feature>
<dbReference type="Proteomes" id="UP000694727">
    <property type="component" value="Unplaced"/>
</dbReference>
<dbReference type="CDD" id="cd15421">
    <property type="entry name" value="7tmA_OR2T-like"/>
    <property type="match status" value="1"/>
</dbReference>
<evidence type="ECO:0000256" key="11">
    <source>
        <dbReference type="RuleBase" id="RU000688"/>
    </source>
</evidence>
<protein>
    <recommendedName>
        <fullName evidence="12">Olfactory receptor</fullName>
    </recommendedName>
</protein>
<feature type="transmembrane region" description="Helical" evidence="12">
    <location>
        <begin position="236"/>
        <end position="259"/>
    </location>
</feature>
<reference evidence="14" key="1">
    <citation type="submission" date="2025-05" db="UniProtKB">
        <authorList>
            <consortium name="Ensembl"/>
        </authorList>
    </citation>
    <scope>IDENTIFICATION</scope>
</reference>
<evidence type="ECO:0000259" key="13">
    <source>
        <dbReference type="PROSITE" id="PS50262"/>
    </source>
</evidence>
<feature type="transmembrane region" description="Helical" evidence="12">
    <location>
        <begin position="22"/>
        <end position="50"/>
    </location>
</feature>
<keyword evidence="9 12" id="KW-0472">Membrane</keyword>
<dbReference type="FunFam" id="1.20.1070.10:FF:000008">
    <property type="entry name" value="Olfactory receptor"/>
    <property type="match status" value="1"/>
</dbReference>
<keyword evidence="3 12" id="KW-1003">Cell membrane</keyword>
<feature type="domain" description="G-protein coupled receptors family 1 profile" evidence="13">
    <location>
        <begin position="40"/>
        <end position="289"/>
    </location>
</feature>
<keyword evidence="11" id="KW-0675">Receptor</keyword>
<sequence length="312" mass="35650">MENYNQTSIYFILLGLFPSSRIGMFLFIIIVLIFLIALFGNFSMILLIFLDNNLHTPMYFLLSQLSLMDLNYISTIVPKMAYNFLFNDKSISFIGCGIQSFFFLTLAGAEGLLLAAMAYDRFVAICFPLHYHIRVSKRICVLMIIGSWIMGSINSFAHTAYALNIPYCQSRAINHFFCDVPAMLTLACIDTWVYESTVFVSTTIFLLVPFTCIAFSYGRILLVVHHMNSTEGKKKAYSTCSTHLTVITLYSAPFAYTYLRPKFLRTPTEDKVLAMLYTIFTPMLNPIIYSLRNKEVMGALRRVIQRICSVKM</sequence>
<dbReference type="InterPro" id="IPR000725">
    <property type="entry name" value="Olfact_rcpt"/>
</dbReference>
<evidence type="ECO:0000256" key="2">
    <source>
        <dbReference type="ARBA" id="ARBA00004651"/>
    </source>
</evidence>
<gene>
    <name evidence="14" type="primary">LOC100627324</name>
</gene>
<feature type="transmembrane region" description="Helical" evidence="12">
    <location>
        <begin position="271"/>
        <end position="291"/>
    </location>
</feature>
<keyword evidence="4 12" id="KW-0716">Sensory transduction</keyword>
<evidence type="ECO:0000313" key="14">
    <source>
        <dbReference type="Ensembl" id="ENSSSCP00045024267.1"/>
    </source>
</evidence>
<accession>A0A8D1HVI7</accession>
<dbReference type="Ensembl" id="ENSSSCT00030084887.1">
    <property type="protein sequence ID" value="ENSSSCP00030039093.1"/>
    <property type="gene ID" value="ENSSSCG00030060769.1"/>
</dbReference>
<proteinExistence type="inferred from homology"/>
<dbReference type="AlphaFoldDB" id="A0A8D1HVI7"/>
<evidence type="ECO:0000313" key="15">
    <source>
        <dbReference type="Proteomes" id="UP000694728"/>
    </source>
</evidence>
<evidence type="ECO:0000256" key="3">
    <source>
        <dbReference type="ARBA" id="ARBA00022475"/>
    </source>
</evidence>
<evidence type="ECO:0000256" key="8">
    <source>
        <dbReference type="ARBA" id="ARBA00023040"/>
    </source>
</evidence>
<name>A0A8D1HVI7_PIG</name>
<dbReference type="GO" id="GO:0004984">
    <property type="term" value="F:olfactory receptor activity"/>
    <property type="evidence" value="ECO:0007669"/>
    <property type="project" value="InterPro"/>
</dbReference>
<dbReference type="PROSITE" id="PS50262">
    <property type="entry name" value="G_PROTEIN_RECEP_F1_2"/>
    <property type="match status" value="1"/>
</dbReference>
<keyword evidence="8 11" id="KW-0297">G-protein coupled receptor</keyword>
<evidence type="ECO:0000256" key="9">
    <source>
        <dbReference type="ARBA" id="ARBA00023136"/>
    </source>
</evidence>
<keyword evidence="10 11" id="KW-0807">Transducer</keyword>
<evidence type="ECO:0000256" key="4">
    <source>
        <dbReference type="ARBA" id="ARBA00022606"/>
    </source>
</evidence>
<evidence type="ECO:0000256" key="7">
    <source>
        <dbReference type="ARBA" id="ARBA00022989"/>
    </source>
</evidence>